<dbReference type="KEGG" id="hsc:HVS_00650"/>
<dbReference type="PANTHER" id="PTHR33495">
    <property type="entry name" value="ANTI-SIGMA FACTOR ANTAGONIST TM_1081-RELATED-RELATED"/>
    <property type="match status" value="1"/>
</dbReference>
<accession>A0A2K9E179</accession>
<dbReference type="InterPro" id="IPR036513">
    <property type="entry name" value="STAS_dom_sf"/>
</dbReference>
<reference evidence="4 5" key="1">
    <citation type="submission" date="2017-12" db="EMBL/GenBank/DDBJ databases">
        <title>Complete genome sequence of Herbivorax saccincola GGR1, a novel Cellulosome-producing hydrolytic bacterium in a thermophilic biogas plant, established by Illumina and Nanopore MinION sequencing.</title>
        <authorList>
            <person name="Pechtl A."/>
            <person name="Ruckert C."/>
            <person name="Koeck D.E."/>
            <person name="Maus I."/>
            <person name="Winkler A."/>
            <person name="Kalinowski J."/>
            <person name="Puhler A."/>
            <person name="Schwarz W.W."/>
            <person name="Zverlov V.V."/>
            <person name="Schluter A."/>
            <person name="Liebl W."/>
        </authorList>
    </citation>
    <scope>NUCLEOTIDE SEQUENCE [LARGE SCALE GENOMIC DNA]</scope>
    <source>
        <strain evidence="5">SR1</strain>
    </source>
</reference>
<keyword evidence="5" id="KW-1185">Reference proteome</keyword>
<dbReference type="CDD" id="cd07043">
    <property type="entry name" value="STAS_anti-anti-sigma_factors"/>
    <property type="match status" value="1"/>
</dbReference>
<dbReference type="EMBL" id="CP025197">
    <property type="protein sequence ID" value="AUG56108.1"/>
    <property type="molecule type" value="Genomic_DNA"/>
</dbReference>
<evidence type="ECO:0000256" key="1">
    <source>
        <dbReference type="ARBA" id="ARBA00009013"/>
    </source>
</evidence>
<dbReference type="InterPro" id="IPR002645">
    <property type="entry name" value="STAS_dom"/>
</dbReference>
<dbReference type="GO" id="GO:0043856">
    <property type="term" value="F:anti-sigma factor antagonist activity"/>
    <property type="evidence" value="ECO:0007669"/>
    <property type="project" value="InterPro"/>
</dbReference>
<name>A0A2K9E179_9FIRM</name>
<dbReference type="SUPFAM" id="SSF52091">
    <property type="entry name" value="SpoIIaa-like"/>
    <property type="match status" value="1"/>
</dbReference>
<organism evidence="4 5">
    <name type="scientific">Acetivibrio saccincola</name>
    <dbReference type="NCBI Taxonomy" id="1677857"/>
    <lineage>
        <taxon>Bacteria</taxon>
        <taxon>Bacillati</taxon>
        <taxon>Bacillota</taxon>
        <taxon>Clostridia</taxon>
        <taxon>Eubacteriales</taxon>
        <taxon>Oscillospiraceae</taxon>
        <taxon>Acetivibrio</taxon>
    </lineage>
</organism>
<evidence type="ECO:0000313" key="4">
    <source>
        <dbReference type="EMBL" id="AUG56108.1"/>
    </source>
</evidence>
<dbReference type="NCBIfam" id="TIGR00377">
    <property type="entry name" value="ant_ant_sig"/>
    <property type="match status" value="1"/>
</dbReference>
<evidence type="ECO:0000256" key="2">
    <source>
        <dbReference type="RuleBase" id="RU003749"/>
    </source>
</evidence>
<sequence length="112" mass="12685">MKIEVKEVDSVKVIKLTGQVRISTQNEFKDLLDNVAKENEGKPVVISMDGVAYMNSAGLGIIIDTYKKFKEKKGRMILCNLTPDITKLFEVTRLDRFIEIYDTENEALASLN</sequence>
<dbReference type="Proteomes" id="UP000233534">
    <property type="component" value="Chromosome"/>
</dbReference>
<protein>
    <recommendedName>
        <fullName evidence="2">Anti-sigma factor antagonist</fullName>
    </recommendedName>
</protein>
<dbReference type="Gene3D" id="3.30.750.24">
    <property type="entry name" value="STAS domain"/>
    <property type="match status" value="1"/>
</dbReference>
<feature type="domain" description="STAS" evidence="3">
    <location>
        <begin position="1"/>
        <end position="111"/>
    </location>
</feature>
<dbReference type="RefSeq" id="WP_101298550.1">
    <property type="nucleotide sequence ID" value="NZ_CP025197.1"/>
</dbReference>
<evidence type="ECO:0000313" key="5">
    <source>
        <dbReference type="Proteomes" id="UP000233534"/>
    </source>
</evidence>
<gene>
    <name evidence="4" type="primary">spoIIAA1</name>
    <name evidence="4" type="ORF">HVS_00650</name>
</gene>
<dbReference type="PROSITE" id="PS50801">
    <property type="entry name" value="STAS"/>
    <property type="match status" value="1"/>
</dbReference>
<evidence type="ECO:0000259" key="3">
    <source>
        <dbReference type="PROSITE" id="PS50801"/>
    </source>
</evidence>
<proteinExistence type="inferred from homology"/>
<dbReference type="AlphaFoldDB" id="A0A2K9E179"/>
<dbReference type="Pfam" id="PF01740">
    <property type="entry name" value="STAS"/>
    <property type="match status" value="1"/>
</dbReference>
<dbReference type="InterPro" id="IPR003658">
    <property type="entry name" value="Anti-sigma_ant"/>
</dbReference>
<comment type="similarity">
    <text evidence="1 2">Belongs to the anti-sigma-factor antagonist family.</text>
</comment>